<name>A0A238FKZ3_9BASI</name>
<dbReference type="InterPro" id="IPR022617">
    <property type="entry name" value="Rad60/SUMO-like_dom"/>
</dbReference>
<organism evidence="3 4">
    <name type="scientific">Microbotryum intermedium</name>
    <dbReference type="NCBI Taxonomy" id="269621"/>
    <lineage>
        <taxon>Eukaryota</taxon>
        <taxon>Fungi</taxon>
        <taxon>Dikarya</taxon>
        <taxon>Basidiomycota</taxon>
        <taxon>Pucciniomycotina</taxon>
        <taxon>Microbotryomycetes</taxon>
        <taxon>Microbotryales</taxon>
        <taxon>Microbotryaceae</taxon>
        <taxon>Microbotryum</taxon>
    </lineage>
</organism>
<accession>A0A238FKZ3</accession>
<reference evidence="4" key="1">
    <citation type="submission" date="2016-09" db="EMBL/GenBank/DDBJ databases">
        <authorList>
            <person name="Jeantristanb JTB J.-T."/>
            <person name="Ricardo R."/>
        </authorList>
    </citation>
    <scope>NUCLEOTIDE SEQUENCE [LARGE SCALE GENOMIC DNA]</scope>
</reference>
<dbReference type="SUPFAM" id="SSF54236">
    <property type="entry name" value="Ubiquitin-like"/>
    <property type="match status" value="1"/>
</dbReference>
<evidence type="ECO:0000256" key="1">
    <source>
        <dbReference type="SAM" id="MobiDB-lite"/>
    </source>
</evidence>
<dbReference type="InterPro" id="IPR029071">
    <property type="entry name" value="Ubiquitin-like_domsf"/>
</dbReference>
<proteinExistence type="predicted"/>
<dbReference type="OrthoDB" id="2537702at2759"/>
<dbReference type="Proteomes" id="UP000198372">
    <property type="component" value="Unassembled WGS sequence"/>
</dbReference>
<feature type="region of interest" description="Disordered" evidence="1">
    <location>
        <begin position="66"/>
        <end position="89"/>
    </location>
</feature>
<dbReference type="EMBL" id="FMSP01000021">
    <property type="protein sequence ID" value="SCV74452.1"/>
    <property type="molecule type" value="Genomic_DNA"/>
</dbReference>
<dbReference type="Pfam" id="PF11976">
    <property type="entry name" value="Rad60-SLD"/>
    <property type="match status" value="1"/>
</dbReference>
<protein>
    <submittedName>
        <fullName evidence="3">BQ2448_8091 protein</fullName>
    </submittedName>
</protein>
<evidence type="ECO:0000313" key="4">
    <source>
        <dbReference type="Proteomes" id="UP000198372"/>
    </source>
</evidence>
<feature type="domain" description="Rad60/SUMO-like" evidence="2">
    <location>
        <begin position="19"/>
        <end position="62"/>
    </location>
</feature>
<dbReference type="PANTHER" id="PTHR10562">
    <property type="entry name" value="SMALL UBIQUITIN-RELATED MODIFIER"/>
    <property type="match status" value="1"/>
</dbReference>
<dbReference type="Gene3D" id="3.10.20.90">
    <property type="entry name" value="Phosphatidylinositol 3-kinase Catalytic Subunit, Chain A, domain 1"/>
    <property type="match status" value="1"/>
</dbReference>
<dbReference type="STRING" id="269621.A0A238FKZ3"/>
<dbReference type="AlphaFoldDB" id="A0A238FKZ3"/>
<evidence type="ECO:0000313" key="3">
    <source>
        <dbReference type="EMBL" id="SCV74452.1"/>
    </source>
</evidence>
<sequence>MSEERQEAPEVKPQAEHVSLKIAGQGFPDLMIKVKKTTKLQKMMAAYCERAGKSLSEVRFMFGKSRSRPYGEEAASSPNRHSFPTDGVKLRGDQTVASLDIDDDEDEVLIEVASEAVGGSV</sequence>
<gene>
    <name evidence="3" type="ORF">BQ2448_8091</name>
</gene>
<evidence type="ECO:0000259" key="2">
    <source>
        <dbReference type="Pfam" id="PF11976"/>
    </source>
</evidence>
<keyword evidence="4" id="KW-1185">Reference proteome</keyword>